<dbReference type="EMBL" id="NOXV01000253">
    <property type="protein sequence ID" value="OYQ37544.1"/>
    <property type="molecule type" value="Genomic_DNA"/>
</dbReference>
<gene>
    <name evidence="1" type="ORF">CHU92_08115</name>
</gene>
<evidence type="ECO:0000313" key="2">
    <source>
        <dbReference type="Proteomes" id="UP000216605"/>
    </source>
</evidence>
<dbReference type="AlphaFoldDB" id="A0A255Z9G3"/>
<accession>A0A255Z9G3</accession>
<reference evidence="1 2" key="1">
    <citation type="submission" date="2017-07" db="EMBL/GenBank/DDBJ databases">
        <title>Flavobacterium cyanobacteriorum sp. nov., isolated from cyanobacterial aggregates in a eutrophic lake.</title>
        <authorList>
            <person name="Cai H."/>
        </authorList>
    </citation>
    <scope>NUCLEOTIDE SEQUENCE [LARGE SCALE GENOMIC DNA]</scope>
    <source>
        <strain evidence="1 2">TH021</strain>
    </source>
</reference>
<sequence length="137" mass="15279">MKIIKKAETIHKHIPVKHQVSSFTKIANPISMETIKLMMDITLLTLSLDIESIAYTNTYTTAAMHARGTTRLQKLKAQPIVLFIPHVCPTVPSHRIKSKISNVIITILIPFIEVEGLLKSAMTVKAFNFSGTVNNKI</sequence>
<protein>
    <submittedName>
        <fullName evidence="1">Uncharacterized protein</fullName>
    </submittedName>
</protein>
<dbReference type="Proteomes" id="UP000216605">
    <property type="component" value="Unassembled WGS sequence"/>
</dbReference>
<comment type="caution">
    <text evidence="1">The sequence shown here is derived from an EMBL/GenBank/DDBJ whole genome shotgun (WGS) entry which is preliminary data.</text>
</comment>
<organism evidence="1 2">
    <name type="scientific">Flavobacterium cyanobacteriorum</name>
    <dbReference type="NCBI Taxonomy" id="2022802"/>
    <lineage>
        <taxon>Bacteria</taxon>
        <taxon>Pseudomonadati</taxon>
        <taxon>Bacteroidota</taxon>
        <taxon>Flavobacteriia</taxon>
        <taxon>Flavobacteriales</taxon>
        <taxon>Flavobacteriaceae</taxon>
        <taxon>Flavobacterium</taxon>
    </lineage>
</organism>
<proteinExistence type="predicted"/>
<keyword evidence="2" id="KW-1185">Reference proteome</keyword>
<evidence type="ECO:0000313" key="1">
    <source>
        <dbReference type="EMBL" id="OYQ37544.1"/>
    </source>
</evidence>
<name>A0A255Z9G3_9FLAO</name>